<feature type="signal peptide" evidence="2">
    <location>
        <begin position="1"/>
        <end position="21"/>
    </location>
</feature>
<comment type="subcellular location">
    <subcellularLocation>
        <location evidence="1">Cell outer membrane</location>
    </subcellularLocation>
</comment>
<dbReference type="PANTHER" id="PTHR36920">
    <property type="match status" value="1"/>
</dbReference>
<evidence type="ECO:0000256" key="1">
    <source>
        <dbReference type="ARBA" id="ARBA00004442"/>
    </source>
</evidence>
<proteinExistence type="predicted"/>
<keyword evidence="2" id="KW-0732">Signal</keyword>
<dbReference type="PANTHER" id="PTHR36920:SF1">
    <property type="entry name" value="OUTER MEMBRANE PROTEIN W"/>
    <property type="match status" value="1"/>
</dbReference>
<dbReference type="AlphaFoldDB" id="A0A2S4LXZ3"/>
<feature type="chain" id="PRO_5015504934" evidence="2">
    <location>
        <begin position="22"/>
        <end position="241"/>
    </location>
</feature>
<dbReference type="EMBL" id="PQGA01000019">
    <property type="protein sequence ID" value="POR47249.1"/>
    <property type="molecule type" value="Genomic_DNA"/>
</dbReference>
<dbReference type="SUPFAM" id="SSF56925">
    <property type="entry name" value="OMPA-like"/>
    <property type="match status" value="1"/>
</dbReference>
<dbReference type="OrthoDB" id="9807574at2"/>
<dbReference type="GO" id="GO:0055085">
    <property type="term" value="P:transmembrane transport"/>
    <property type="evidence" value="ECO:0007669"/>
    <property type="project" value="TreeGrafter"/>
</dbReference>
<dbReference type="GO" id="GO:0009279">
    <property type="term" value="C:cell outer membrane"/>
    <property type="evidence" value="ECO:0007669"/>
    <property type="project" value="UniProtKB-SubCell"/>
</dbReference>
<evidence type="ECO:0000256" key="2">
    <source>
        <dbReference type="SAM" id="SignalP"/>
    </source>
</evidence>
<dbReference type="Proteomes" id="UP000237381">
    <property type="component" value="Unassembled WGS sequence"/>
</dbReference>
<dbReference type="InterPro" id="IPR005618">
    <property type="entry name" value="OMPW"/>
</dbReference>
<comment type="caution">
    <text evidence="3">The sequence shown here is derived from an EMBL/GenBank/DDBJ whole genome shotgun (WGS) entry which is preliminary data.</text>
</comment>
<dbReference type="RefSeq" id="WP_103706933.1">
    <property type="nucleotide sequence ID" value="NZ_PQGA01000019.1"/>
</dbReference>
<evidence type="ECO:0000313" key="3">
    <source>
        <dbReference type="EMBL" id="POR47249.1"/>
    </source>
</evidence>
<reference evidence="3 4" key="1">
    <citation type="submission" date="2018-01" db="EMBL/GenBank/DDBJ databases">
        <title>Genomic Encyclopedia of Type Strains, Phase III (KMG-III): the genomes of soil and plant-associated and newly described type strains.</title>
        <authorList>
            <person name="Whitman W."/>
        </authorList>
    </citation>
    <scope>NUCLEOTIDE SEQUENCE [LARGE SCALE GENOMIC DNA]</scope>
    <source>
        <strain evidence="3 4">JCM 18070</strain>
    </source>
</reference>
<evidence type="ECO:0000313" key="4">
    <source>
        <dbReference type="Proteomes" id="UP000237381"/>
    </source>
</evidence>
<name>A0A2S4LXZ3_9BURK</name>
<dbReference type="InterPro" id="IPR011250">
    <property type="entry name" value="OMP/PagP_B-barrel"/>
</dbReference>
<dbReference type="Pfam" id="PF03922">
    <property type="entry name" value="OmpW"/>
    <property type="match status" value="1"/>
</dbReference>
<gene>
    <name evidence="3" type="ORF">B0G62_11956</name>
</gene>
<keyword evidence="4" id="KW-1185">Reference proteome</keyword>
<dbReference type="Gene3D" id="2.40.160.20">
    <property type="match status" value="1"/>
</dbReference>
<organism evidence="3 4">
    <name type="scientific">Paraburkholderia eburnea</name>
    <dbReference type="NCBI Taxonomy" id="1189126"/>
    <lineage>
        <taxon>Bacteria</taxon>
        <taxon>Pseudomonadati</taxon>
        <taxon>Pseudomonadota</taxon>
        <taxon>Betaproteobacteria</taxon>
        <taxon>Burkholderiales</taxon>
        <taxon>Burkholderiaceae</taxon>
        <taxon>Paraburkholderia</taxon>
    </lineage>
</organism>
<sequence length="241" mass="25946">MKLKQALAAVAALACMSGAHAQSANTFYVTTGWFHFSPQDGSDPLKIDDVAGRPVNQAFPGTGTGINSSDTFGLSLGYFITDHLATEVELGVPPKFELDGEGSLSAFGKLGSARLWSPALLFKYYFNKPEAQFHPYLGIGVTHVSFTDAKITNSNFIDSPALGGPTSVSTDSSWAPVFNVGFNYNFTKHWFAGFSVSYIPVSVIATLNTQKQTIIGVVSQKAEAKIHLNPLVTYLKVGYMF</sequence>
<protein>
    <submittedName>
        <fullName evidence="3">Outer membrane protein</fullName>
    </submittedName>
</protein>
<dbReference type="PROSITE" id="PS51257">
    <property type="entry name" value="PROKAR_LIPOPROTEIN"/>
    <property type="match status" value="1"/>
</dbReference>
<accession>A0A2S4LXZ3</accession>